<dbReference type="InterPro" id="IPR006626">
    <property type="entry name" value="PbH1"/>
</dbReference>
<dbReference type="InterPro" id="IPR038177">
    <property type="entry name" value="IAT_beta_sf"/>
</dbReference>
<gene>
    <name evidence="3" type="ORF">Pla110_18380</name>
</gene>
<name>A0A518CLL5_9PLAN</name>
<evidence type="ECO:0000259" key="2">
    <source>
        <dbReference type="Pfam" id="PF11924"/>
    </source>
</evidence>
<dbReference type="EMBL" id="CP036281">
    <property type="protein sequence ID" value="QDU80116.1"/>
    <property type="molecule type" value="Genomic_DNA"/>
</dbReference>
<dbReference type="InterPro" id="IPR012334">
    <property type="entry name" value="Pectin_lyas_fold"/>
</dbReference>
<feature type="domain" description="Inverse autotransporter beta-domain" evidence="2">
    <location>
        <begin position="103"/>
        <end position="231"/>
    </location>
</feature>
<dbReference type="Pfam" id="PF11924">
    <property type="entry name" value="IAT_beta"/>
    <property type="match status" value="1"/>
</dbReference>
<evidence type="ECO:0000313" key="4">
    <source>
        <dbReference type="Proteomes" id="UP000317178"/>
    </source>
</evidence>
<dbReference type="InterPro" id="IPR011050">
    <property type="entry name" value="Pectin_lyase_fold/virulence"/>
</dbReference>
<sequence>MAHSLFKRFFRSASLIGASLLLNISLAPLEHLLIGSLETRAYAESRTVSDEEGTNDGTTDYRQSRRRDREEKSADGPGVIGRLGYNALQTFGRDDSITNLELMPYMIEDGTMWFTDFRFFLSNDLQYGGNIGLGYRQEVANKTVIGTNFFYDIDETSEDMFHQLGFGLETYAEKWDARANFYFPIGETQGDTRVRDSNYRYSGTSIIYDLERRTNQAYQGVDVEIGYLIPTDFTEDHNVRLFGGLYHFEGDAGEDIDGYKVRLQGDVSESFQTQVEYTSDDTFGNNVMLAIHYMFPSGPGRSKTSRPVNMLEGFVHRNYNVIVADGVENEIGLSVTSAGSDLSSQGAGSGDELTVKHVSSNGTPAGGTHAGSVDDPFESIADAQASGADIILVHGGSVLSETVTVATGQRIYGEGGTYLMQNGTLSSYFLPTATSSSELPTLTNSVGNAFELKSNAEIAGFVVDGAGGYGIYANGSTNGYASNIDIQNSGGGIGLDNVAGTFVFDDITIEGSTGNGVSILNNRADIHLDAGIYDSTGYGMEIVNYSAGSITFDELTFGGSGGQGIYLAGINEDLSFNDLSIDHTSGTALHINGGDGTVTFNGDTSIEDSGNHGLIVENFEGEVSFGTVDVALAGNGDGVELTDNSGSITVDELNVSNENGTGLAISNSDDVTINKGSIETVSGTALDVEGSTVDISLDSVSSSDAQYGIRVVDTDGQVIVFGDEEDSSGGTITGAEAAIYVSGSEKVAFQFMLLDGNQTGLKVVDSNEVYLSHAFIRNVDEWGVDAFNTRLVNIDESLLESNGNADHNRIRFLADEKGAYEFTLSNSILAANDGSAIQIETLAGSAGSTLGVILHSNDVYLANSAVAGLDIDWNGTSSTTLYSNEFVTEDGDKVAFDFDGLSTSKLTSITMQQNLFRLNGVNDTAIDVKTAGESTIATNTNYLFLDESNQTGFLFDLGNESNVAIFSTLLTSSEDSATGALFEHVGEDSNVQFSGNNFALDTSSTLIDRGLIFESIDDILVLTGESNLITGAGEIFSIPTDSFYGAISINNTLVEGDAE</sequence>
<proteinExistence type="predicted"/>
<dbReference type="AlphaFoldDB" id="A0A518CLL5"/>
<feature type="region of interest" description="Disordered" evidence="1">
    <location>
        <begin position="340"/>
        <end position="375"/>
    </location>
</feature>
<dbReference type="SMART" id="SM00710">
    <property type="entry name" value="PbH1"/>
    <property type="match status" value="9"/>
</dbReference>
<accession>A0A518CLL5</accession>
<dbReference type="Gene3D" id="2.160.20.10">
    <property type="entry name" value="Single-stranded right-handed beta-helix, Pectin lyase-like"/>
    <property type="match status" value="1"/>
</dbReference>
<dbReference type="KEGG" id="plon:Pla110_18380"/>
<keyword evidence="4" id="KW-1185">Reference proteome</keyword>
<organism evidence="3 4">
    <name type="scientific">Polystyrenella longa</name>
    <dbReference type="NCBI Taxonomy" id="2528007"/>
    <lineage>
        <taxon>Bacteria</taxon>
        <taxon>Pseudomonadati</taxon>
        <taxon>Planctomycetota</taxon>
        <taxon>Planctomycetia</taxon>
        <taxon>Planctomycetales</taxon>
        <taxon>Planctomycetaceae</taxon>
        <taxon>Polystyrenella</taxon>
    </lineage>
</organism>
<reference evidence="3 4" key="1">
    <citation type="submission" date="2019-02" db="EMBL/GenBank/DDBJ databases">
        <title>Deep-cultivation of Planctomycetes and their phenomic and genomic characterization uncovers novel biology.</title>
        <authorList>
            <person name="Wiegand S."/>
            <person name="Jogler M."/>
            <person name="Boedeker C."/>
            <person name="Pinto D."/>
            <person name="Vollmers J."/>
            <person name="Rivas-Marin E."/>
            <person name="Kohn T."/>
            <person name="Peeters S.H."/>
            <person name="Heuer A."/>
            <person name="Rast P."/>
            <person name="Oberbeckmann S."/>
            <person name="Bunk B."/>
            <person name="Jeske O."/>
            <person name="Meyerdierks A."/>
            <person name="Storesund J.E."/>
            <person name="Kallscheuer N."/>
            <person name="Luecker S."/>
            <person name="Lage O.M."/>
            <person name="Pohl T."/>
            <person name="Merkel B.J."/>
            <person name="Hornburger P."/>
            <person name="Mueller R.-W."/>
            <person name="Bruemmer F."/>
            <person name="Labrenz M."/>
            <person name="Spormann A.M."/>
            <person name="Op den Camp H."/>
            <person name="Overmann J."/>
            <person name="Amann R."/>
            <person name="Jetten M.S.M."/>
            <person name="Mascher T."/>
            <person name="Medema M.H."/>
            <person name="Devos D.P."/>
            <person name="Kaster A.-K."/>
            <person name="Ovreas L."/>
            <person name="Rohde M."/>
            <person name="Galperin M.Y."/>
            <person name="Jogler C."/>
        </authorList>
    </citation>
    <scope>NUCLEOTIDE SEQUENCE [LARGE SCALE GENOMIC DNA]</scope>
    <source>
        <strain evidence="3 4">Pla110</strain>
    </source>
</reference>
<dbReference type="InterPro" id="IPR024519">
    <property type="entry name" value="IAT_beta"/>
</dbReference>
<protein>
    <recommendedName>
        <fullName evidence="2">Inverse autotransporter beta-domain domain-containing protein</fullName>
    </recommendedName>
</protein>
<evidence type="ECO:0000313" key="3">
    <source>
        <dbReference type="EMBL" id="QDU80116.1"/>
    </source>
</evidence>
<dbReference type="OrthoDB" id="245699at2"/>
<dbReference type="SUPFAM" id="SSF51126">
    <property type="entry name" value="Pectin lyase-like"/>
    <property type="match status" value="1"/>
</dbReference>
<dbReference type="Proteomes" id="UP000317178">
    <property type="component" value="Chromosome"/>
</dbReference>
<evidence type="ECO:0000256" key="1">
    <source>
        <dbReference type="SAM" id="MobiDB-lite"/>
    </source>
</evidence>
<dbReference type="Gene3D" id="2.40.160.160">
    <property type="entry name" value="Inverse autotransporter, beta-domain"/>
    <property type="match status" value="1"/>
</dbReference>
<feature type="region of interest" description="Disordered" evidence="1">
    <location>
        <begin position="45"/>
        <end position="78"/>
    </location>
</feature>